<feature type="compositionally biased region" description="Basic and acidic residues" evidence="1">
    <location>
        <begin position="13"/>
        <end position="22"/>
    </location>
</feature>
<keyword evidence="3" id="KW-1185">Reference proteome</keyword>
<feature type="region of interest" description="Disordered" evidence="1">
    <location>
        <begin position="1"/>
        <end position="28"/>
    </location>
</feature>
<sequence>NDAQGGSTSTAKETNHEAKAQIEESNGEEIKVNVAALIATHQEKQQLSTLPPNAQISHKVAPTQHVEQQLETNPADPNDPASDEPVVSVSDKCQQFEQRIRQNSLDAGVCDATAQRKICHSDQPFQQQKPGTTHAIQQQIYYAVAKAVGVKKCAHGQHTLARDDTLLNRGEKKMVLPDDTDTDIVSINERKIGPQDRRGQ</sequence>
<organism evidence="2 3">
    <name type="scientific">Anopheles maculatus</name>
    <dbReference type="NCBI Taxonomy" id="74869"/>
    <lineage>
        <taxon>Eukaryota</taxon>
        <taxon>Metazoa</taxon>
        <taxon>Ecdysozoa</taxon>
        <taxon>Arthropoda</taxon>
        <taxon>Hexapoda</taxon>
        <taxon>Insecta</taxon>
        <taxon>Pterygota</taxon>
        <taxon>Neoptera</taxon>
        <taxon>Endopterygota</taxon>
        <taxon>Diptera</taxon>
        <taxon>Nematocera</taxon>
        <taxon>Culicoidea</taxon>
        <taxon>Culicidae</taxon>
        <taxon>Anophelinae</taxon>
        <taxon>Anopheles</taxon>
        <taxon>Anopheles maculatus group</taxon>
    </lineage>
</organism>
<feature type="region of interest" description="Disordered" evidence="1">
    <location>
        <begin position="43"/>
        <end position="88"/>
    </location>
</feature>
<evidence type="ECO:0000313" key="2">
    <source>
        <dbReference type="EnsemblMetazoa" id="AMAM014950-PA"/>
    </source>
</evidence>
<evidence type="ECO:0000313" key="3">
    <source>
        <dbReference type="Proteomes" id="UP000075901"/>
    </source>
</evidence>
<feature type="compositionally biased region" description="Polar residues" evidence="1">
    <location>
        <begin position="1"/>
        <end position="12"/>
    </location>
</feature>
<feature type="region of interest" description="Disordered" evidence="1">
    <location>
        <begin position="177"/>
        <end position="200"/>
    </location>
</feature>
<feature type="compositionally biased region" description="Basic and acidic residues" evidence="1">
    <location>
        <begin position="188"/>
        <end position="200"/>
    </location>
</feature>
<accession>A0A182SWP3</accession>
<dbReference type="AlphaFoldDB" id="A0A182SWP3"/>
<protein>
    <submittedName>
        <fullName evidence="2">Uncharacterized protein</fullName>
    </submittedName>
</protein>
<evidence type="ECO:0000256" key="1">
    <source>
        <dbReference type="SAM" id="MobiDB-lite"/>
    </source>
</evidence>
<dbReference type="EnsemblMetazoa" id="AMAM014950-RA">
    <property type="protein sequence ID" value="AMAM014950-PA"/>
    <property type="gene ID" value="AMAM014950"/>
</dbReference>
<feature type="compositionally biased region" description="Polar residues" evidence="1">
    <location>
        <begin position="45"/>
        <end position="56"/>
    </location>
</feature>
<reference evidence="3" key="1">
    <citation type="submission" date="2013-09" db="EMBL/GenBank/DDBJ databases">
        <title>The Genome Sequence of Anopheles maculatus species B.</title>
        <authorList>
            <consortium name="The Broad Institute Genomics Platform"/>
            <person name="Neafsey D.E."/>
            <person name="Besansky N."/>
            <person name="Howell P."/>
            <person name="Walton C."/>
            <person name="Young S.K."/>
            <person name="Zeng Q."/>
            <person name="Gargeya S."/>
            <person name="Fitzgerald M."/>
            <person name="Haas B."/>
            <person name="Abouelleil A."/>
            <person name="Allen A.W."/>
            <person name="Alvarado L."/>
            <person name="Arachchi H.M."/>
            <person name="Berlin A.M."/>
            <person name="Chapman S.B."/>
            <person name="Gainer-Dewar J."/>
            <person name="Goldberg J."/>
            <person name="Griggs A."/>
            <person name="Gujja S."/>
            <person name="Hansen M."/>
            <person name="Howarth C."/>
            <person name="Imamovic A."/>
            <person name="Ireland A."/>
            <person name="Larimer J."/>
            <person name="McCowan C."/>
            <person name="Murphy C."/>
            <person name="Pearson M."/>
            <person name="Poon T.W."/>
            <person name="Priest M."/>
            <person name="Roberts A."/>
            <person name="Saif S."/>
            <person name="Shea T."/>
            <person name="Sisk P."/>
            <person name="Sykes S."/>
            <person name="Wortman J."/>
            <person name="Nusbaum C."/>
            <person name="Birren B."/>
        </authorList>
    </citation>
    <scope>NUCLEOTIDE SEQUENCE [LARGE SCALE GENOMIC DNA]</scope>
    <source>
        <strain evidence="3">maculatus3</strain>
    </source>
</reference>
<dbReference type="Proteomes" id="UP000075901">
    <property type="component" value="Unassembled WGS sequence"/>
</dbReference>
<proteinExistence type="predicted"/>
<dbReference type="VEuPathDB" id="VectorBase:AMAM014950"/>
<name>A0A182SWP3_9DIPT</name>
<reference evidence="2" key="2">
    <citation type="submission" date="2020-05" db="UniProtKB">
        <authorList>
            <consortium name="EnsemblMetazoa"/>
        </authorList>
    </citation>
    <scope>IDENTIFICATION</scope>
    <source>
        <strain evidence="2">maculatus3</strain>
    </source>
</reference>